<protein>
    <submittedName>
        <fullName evidence="3">Fatty acid desaturase</fullName>
        <ecNumber evidence="3">1.14.19.-</ecNumber>
    </submittedName>
</protein>
<keyword evidence="1" id="KW-1133">Transmembrane helix</keyword>
<reference evidence="3 4" key="1">
    <citation type="submission" date="2023-04" db="EMBL/GenBank/DDBJ databases">
        <title>A novel bacteria isolated from coastal sediment.</title>
        <authorList>
            <person name="Liu X.-J."/>
            <person name="Du Z.-J."/>
        </authorList>
    </citation>
    <scope>NUCLEOTIDE SEQUENCE [LARGE SCALE GENOMIC DNA]</scope>
    <source>
        <strain evidence="3 4">SDUM461004</strain>
    </source>
</reference>
<sequence length="331" mass="37988">MRTGKTLILATREFAKDNTAQSWAHILSTILYMLVVAAIIIWLPMWYLRLPASVLLGLLMVRMFVIYHDHQHHAILPHSKLAKWLMRLGGILAMTPSCIWQHSHNHHHNHNSKLRSTHIGSYPVMTSERYKNSTKKERLKYLLMRHPVTILCGYFTVFILGMCIIPMLDNLKANRDSLIALLVHALLYTLVISALGWTLAAFTIFIPFFTAGAIGSYLFYAQHNFPQVIFKDKEGWSYEGAALDSSSFCKMGTVMNFMTGNIGYHHIHHLNAKIPFYRLPEVYAKLPELQTPRITTLHPKEILRCLSLKVWDVEQQRLLPLKVAFPSDSAK</sequence>
<evidence type="ECO:0000313" key="3">
    <source>
        <dbReference type="EMBL" id="MDQ8195084.1"/>
    </source>
</evidence>
<name>A0ABU1AJT8_9BACT</name>
<dbReference type="InterPro" id="IPR012171">
    <property type="entry name" value="Fatty_acid_desaturase"/>
</dbReference>
<dbReference type="PANTHER" id="PTHR19353:SF73">
    <property type="entry name" value="FATTY ACID DESATURASE"/>
    <property type="match status" value="1"/>
</dbReference>
<feature type="transmembrane region" description="Helical" evidence="1">
    <location>
        <begin position="177"/>
        <end position="195"/>
    </location>
</feature>
<dbReference type="RefSeq" id="WP_308985543.1">
    <property type="nucleotide sequence ID" value="NZ_JARXIC010000017.1"/>
</dbReference>
<dbReference type="EMBL" id="JARXIC010000017">
    <property type="protein sequence ID" value="MDQ8195084.1"/>
    <property type="molecule type" value="Genomic_DNA"/>
</dbReference>
<dbReference type="PANTHER" id="PTHR19353">
    <property type="entry name" value="FATTY ACID DESATURASE 2"/>
    <property type="match status" value="1"/>
</dbReference>
<keyword evidence="1" id="KW-0812">Transmembrane</keyword>
<dbReference type="GO" id="GO:0016491">
    <property type="term" value="F:oxidoreductase activity"/>
    <property type="evidence" value="ECO:0007669"/>
    <property type="project" value="UniProtKB-KW"/>
</dbReference>
<feature type="transmembrane region" description="Helical" evidence="1">
    <location>
        <begin position="48"/>
        <end position="65"/>
    </location>
</feature>
<gene>
    <name evidence="3" type="ORF">QEH59_11655</name>
</gene>
<accession>A0ABU1AJT8</accession>
<feature type="domain" description="Fatty acid desaturase" evidence="2">
    <location>
        <begin position="45"/>
        <end position="289"/>
    </location>
</feature>
<evidence type="ECO:0000259" key="2">
    <source>
        <dbReference type="Pfam" id="PF00487"/>
    </source>
</evidence>
<dbReference type="Proteomes" id="UP001243717">
    <property type="component" value="Unassembled WGS sequence"/>
</dbReference>
<keyword evidence="1" id="KW-0472">Membrane</keyword>
<dbReference type="EC" id="1.14.19.-" evidence="3"/>
<keyword evidence="3" id="KW-0560">Oxidoreductase</keyword>
<comment type="caution">
    <text evidence="3">The sequence shown here is derived from an EMBL/GenBank/DDBJ whole genome shotgun (WGS) entry which is preliminary data.</text>
</comment>
<keyword evidence="4" id="KW-1185">Reference proteome</keyword>
<evidence type="ECO:0000313" key="4">
    <source>
        <dbReference type="Proteomes" id="UP001243717"/>
    </source>
</evidence>
<feature type="transmembrane region" description="Helical" evidence="1">
    <location>
        <begin position="21"/>
        <end position="42"/>
    </location>
</feature>
<feature type="transmembrane region" description="Helical" evidence="1">
    <location>
        <begin position="148"/>
        <end position="165"/>
    </location>
</feature>
<organism evidence="3 4">
    <name type="scientific">Thalassobacterium sedimentorum</name>
    <dbReference type="NCBI Taxonomy" id="3041258"/>
    <lineage>
        <taxon>Bacteria</taxon>
        <taxon>Pseudomonadati</taxon>
        <taxon>Verrucomicrobiota</taxon>
        <taxon>Opitutia</taxon>
        <taxon>Puniceicoccales</taxon>
        <taxon>Coraliomargaritaceae</taxon>
        <taxon>Thalassobacterium</taxon>
    </lineage>
</organism>
<evidence type="ECO:0000256" key="1">
    <source>
        <dbReference type="SAM" id="Phobius"/>
    </source>
</evidence>
<feature type="transmembrane region" description="Helical" evidence="1">
    <location>
        <begin position="201"/>
        <end position="221"/>
    </location>
</feature>
<dbReference type="Pfam" id="PF00487">
    <property type="entry name" value="FA_desaturase"/>
    <property type="match status" value="1"/>
</dbReference>
<dbReference type="InterPro" id="IPR005804">
    <property type="entry name" value="FA_desaturase_dom"/>
</dbReference>
<proteinExistence type="predicted"/>